<gene>
    <name evidence="3" type="ORF">CINC_LOCUS2504</name>
</gene>
<dbReference type="AlphaFoldDB" id="A0A9P0BND1"/>
<comment type="similarity">
    <text evidence="1">Belongs to the RutC family.</text>
</comment>
<dbReference type="InterPro" id="IPR035959">
    <property type="entry name" value="RutC-like_sf"/>
</dbReference>
<organism evidence="3 4">
    <name type="scientific">Chrysodeixis includens</name>
    <name type="common">Soybean looper</name>
    <name type="synonym">Pseudoplusia includens</name>
    <dbReference type="NCBI Taxonomy" id="689277"/>
    <lineage>
        <taxon>Eukaryota</taxon>
        <taxon>Metazoa</taxon>
        <taxon>Ecdysozoa</taxon>
        <taxon>Arthropoda</taxon>
        <taxon>Hexapoda</taxon>
        <taxon>Insecta</taxon>
        <taxon>Pterygota</taxon>
        <taxon>Neoptera</taxon>
        <taxon>Endopterygota</taxon>
        <taxon>Lepidoptera</taxon>
        <taxon>Glossata</taxon>
        <taxon>Ditrysia</taxon>
        <taxon>Noctuoidea</taxon>
        <taxon>Noctuidae</taxon>
        <taxon>Plusiinae</taxon>
        <taxon>Chrysodeixis</taxon>
    </lineage>
</organism>
<keyword evidence="4" id="KW-1185">Reference proteome</keyword>
<sequence length="172" mass="18198">MADVQTKTNSSKLNVDASKTNGNASKTNGNKVTKTIVTSPDIYKPVGPYSHAILADRTLYVSGILGMDAQAQFVPGGADAQARQALTNMKHVLEAGGASMESVLKTTILLARMEDFTTVNEIYLEFFPKDAPARATFQVAKLPKDAAIEIDAIALSGELIIAEAGPCPCARV</sequence>
<evidence type="ECO:0000313" key="3">
    <source>
        <dbReference type="EMBL" id="CAH0584293.1"/>
    </source>
</evidence>
<feature type="region of interest" description="Disordered" evidence="2">
    <location>
        <begin position="1"/>
        <end position="31"/>
    </location>
</feature>
<dbReference type="PANTHER" id="PTHR11803">
    <property type="entry name" value="2-IMINOBUTANOATE/2-IMINOPROPANOATE DEAMINASE RIDA"/>
    <property type="match status" value="1"/>
</dbReference>
<reference evidence="3" key="1">
    <citation type="submission" date="2021-12" db="EMBL/GenBank/DDBJ databases">
        <authorList>
            <person name="King R."/>
        </authorList>
    </citation>
    <scope>NUCLEOTIDE SEQUENCE</scope>
</reference>
<accession>A0A9P0BND1</accession>
<dbReference type="EMBL" id="LR824016">
    <property type="protein sequence ID" value="CAH0584293.1"/>
    <property type="molecule type" value="Genomic_DNA"/>
</dbReference>
<dbReference type="SUPFAM" id="SSF55298">
    <property type="entry name" value="YjgF-like"/>
    <property type="match status" value="1"/>
</dbReference>
<dbReference type="GO" id="GO:0005829">
    <property type="term" value="C:cytosol"/>
    <property type="evidence" value="ECO:0007669"/>
    <property type="project" value="TreeGrafter"/>
</dbReference>
<dbReference type="NCBIfam" id="TIGR00004">
    <property type="entry name" value="Rid family detoxifying hydrolase"/>
    <property type="match status" value="1"/>
</dbReference>
<dbReference type="InterPro" id="IPR006056">
    <property type="entry name" value="RidA"/>
</dbReference>
<dbReference type="PROSITE" id="PS01094">
    <property type="entry name" value="UPF0076"/>
    <property type="match status" value="1"/>
</dbReference>
<protein>
    <submittedName>
        <fullName evidence="3">Uncharacterized protein</fullName>
    </submittedName>
</protein>
<evidence type="ECO:0000256" key="1">
    <source>
        <dbReference type="ARBA" id="ARBA00010552"/>
    </source>
</evidence>
<name>A0A9P0BND1_CHRIL</name>
<dbReference type="Proteomes" id="UP001154114">
    <property type="component" value="Chromosome 13"/>
</dbReference>
<dbReference type="InterPro" id="IPR019897">
    <property type="entry name" value="RidA_CS"/>
</dbReference>
<proteinExistence type="inferred from homology"/>
<evidence type="ECO:0000256" key="2">
    <source>
        <dbReference type="SAM" id="MobiDB-lite"/>
    </source>
</evidence>
<dbReference type="FunFam" id="3.30.1330.40:FF:000001">
    <property type="entry name" value="L-PSP family endoribonuclease"/>
    <property type="match status" value="1"/>
</dbReference>
<dbReference type="PANTHER" id="PTHR11803:SF39">
    <property type="entry name" value="2-IMINOBUTANOATE_2-IMINOPROPANOATE DEAMINASE"/>
    <property type="match status" value="1"/>
</dbReference>
<dbReference type="Gene3D" id="3.30.1330.40">
    <property type="entry name" value="RutC-like"/>
    <property type="match status" value="1"/>
</dbReference>
<dbReference type="GO" id="GO:0019239">
    <property type="term" value="F:deaminase activity"/>
    <property type="evidence" value="ECO:0007669"/>
    <property type="project" value="TreeGrafter"/>
</dbReference>
<evidence type="ECO:0000313" key="4">
    <source>
        <dbReference type="Proteomes" id="UP001154114"/>
    </source>
</evidence>
<dbReference type="OrthoDB" id="309640at2759"/>
<dbReference type="CDD" id="cd00448">
    <property type="entry name" value="YjgF_YER057c_UK114_family"/>
    <property type="match status" value="1"/>
</dbReference>
<dbReference type="GO" id="GO:0005739">
    <property type="term" value="C:mitochondrion"/>
    <property type="evidence" value="ECO:0007669"/>
    <property type="project" value="TreeGrafter"/>
</dbReference>
<dbReference type="Pfam" id="PF01042">
    <property type="entry name" value="Ribonuc_L-PSP"/>
    <property type="match status" value="1"/>
</dbReference>
<dbReference type="InterPro" id="IPR006175">
    <property type="entry name" value="YjgF/YER057c/UK114"/>
</dbReference>